<dbReference type="GO" id="GO:0044718">
    <property type="term" value="P:siderophore transmembrane transport"/>
    <property type="evidence" value="ECO:0007669"/>
    <property type="project" value="TreeGrafter"/>
</dbReference>
<dbReference type="InterPro" id="IPR039426">
    <property type="entry name" value="TonB-dep_rcpt-like"/>
</dbReference>
<accession>A0A381SJB1</accession>
<dbReference type="PANTHER" id="PTHR30069">
    <property type="entry name" value="TONB-DEPENDENT OUTER MEMBRANE RECEPTOR"/>
    <property type="match status" value="1"/>
</dbReference>
<dbReference type="GO" id="GO:0009279">
    <property type="term" value="C:cell outer membrane"/>
    <property type="evidence" value="ECO:0007669"/>
    <property type="project" value="UniProtKB-SubCell"/>
</dbReference>
<comment type="subcellular location">
    <subcellularLocation>
        <location evidence="1">Cell outer membrane</location>
        <topology evidence="1">Multi-pass membrane protein</topology>
    </subcellularLocation>
</comment>
<dbReference type="Pfam" id="PF00593">
    <property type="entry name" value="TonB_dep_Rec_b-barrel"/>
    <property type="match status" value="1"/>
</dbReference>
<dbReference type="InterPro" id="IPR012910">
    <property type="entry name" value="Plug_dom"/>
</dbReference>
<evidence type="ECO:0008006" key="10">
    <source>
        <dbReference type="Google" id="ProtNLM"/>
    </source>
</evidence>
<gene>
    <name evidence="9" type="ORF">METZ01_LOCUS56363</name>
</gene>
<evidence type="ECO:0000256" key="6">
    <source>
        <dbReference type="ARBA" id="ARBA00023237"/>
    </source>
</evidence>
<dbReference type="Pfam" id="PF07715">
    <property type="entry name" value="Plug"/>
    <property type="match status" value="1"/>
</dbReference>
<keyword evidence="5" id="KW-0472">Membrane</keyword>
<dbReference type="AlphaFoldDB" id="A0A381SJB1"/>
<dbReference type="InterPro" id="IPR000531">
    <property type="entry name" value="Beta-barrel_TonB"/>
</dbReference>
<keyword evidence="4" id="KW-0798">TonB box</keyword>
<evidence type="ECO:0000256" key="1">
    <source>
        <dbReference type="ARBA" id="ARBA00004571"/>
    </source>
</evidence>
<dbReference type="PANTHER" id="PTHR30069:SF28">
    <property type="entry name" value="TONB-DEPENDENT RECEPTOR YNCD-RELATED"/>
    <property type="match status" value="1"/>
</dbReference>
<evidence type="ECO:0000313" key="9">
    <source>
        <dbReference type="EMBL" id="SVA03509.1"/>
    </source>
</evidence>
<feature type="domain" description="TonB-dependent receptor-like beta-barrel" evidence="7">
    <location>
        <begin position="202"/>
        <end position="605"/>
    </location>
</feature>
<dbReference type="SUPFAM" id="SSF56935">
    <property type="entry name" value="Porins"/>
    <property type="match status" value="1"/>
</dbReference>
<dbReference type="InterPro" id="IPR037066">
    <property type="entry name" value="Plug_dom_sf"/>
</dbReference>
<name>A0A381SJB1_9ZZZZ</name>
<sequence length="647" mass="73497">VVNSGKIVSNKKNIPLSISSKDFTNDQQFSQQLSLQEYLYNIPGVFSTSANNFAQDLRLSIRGFGARSSFGIRGIKVIVDGIPQTSPDGQTQLDNLPLGLMESIEVIRGPAANLYGNSSGGVITINTISGDTNNKTNYKGMIGSYGYESDVRLKTFNWDKTSLVFYSDNKESNGYREFSGYKNITLNLKLSHRFSEKSNIVYQLNYTNSPYAYDAGGLNIEEVKSERTKARQKNIDYKTKETIKHLKTGLSWSLEIDDAIDIQSFAYYQHRDFYSLLPFNSGGIVSLDKNIFGLGSRLQSKKLKDNLIKTFQLGFDYNYQKDQRDRYRNDFGEEGENVFSQLEKFSSLGMYALHQTEFENGLLLRLGSRFDSNKISTDNTNESIVLNKLNPSFGITYNTNNESNFFMTIGTSFETPTLNELSNNPTGGMGFNKDLEPISSLSYEYGWKGYFNSSSFEIIGYNILSSNEILPFEVEEYPGKNFYSNVGKTSRVGLEFSWNYFLPSAIINLSYTVSNNEFKSYELNGSQLKGNKIPGIPNQLFDLSVLYKTDEDFNLKIDYQFVGERFADNFNLTKIDPHSLLSFKLSKPFYIKKIKLTSFLGINNLLNEKYFDNIRLNAFGKRYYEPAPGRNFYLGLNTDLAKNRMGQ</sequence>
<keyword evidence="3" id="KW-0812">Transmembrane</keyword>
<evidence type="ECO:0000256" key="3">
    <source>
        <dbReference type="ARBA" id="ARBA00022692"/>
    </source>
</evidence>
<keyword evidence="6" id="KW-0998">Cell outer membrane</keyword>
<evidence type="ECO:0000256" key="2">
    <source>
        <dbReference type="ARBA" id="ARBA00022448"/>
    </source>
</evidence>
<evidence type="ECO:0000256" key="5">
    <source>
        <dbReference type="ARBA" id="ARBA00023136"/>
    </source>
</evidence>
<dbReference type="Gene3D" id="2.40.170.20">
    <property type="entry name" value="TonB-dependent receptor, beta-barrel domain"/>
    <property type="match status" value="1"/>
</dbReference>
<organism evidence="9">
    <name type="scientific">marine metagenome</name>
    <dbReference type="NCBI Taxonomy" id="408172"/>
    <lineage>
        <taxon>unclassified sequences</taxon>
        <taxon>metagenomes</taxon>
        <taxon>ecological metagenomes</taxon>
    </lineage>
</organism>
<dbReference type="Gene3D" id="2.170.130.10">
    <property type="entry name" value="TonB-dependent receptor, plug domain"/>
    <property type="match status" value="1"/>
</dbReference>
<evidence type="ECO:0000256" key="4">
    <source>
        <dbReference type="ARBA" id="ARBA00023077"/>
    </source>
</evidence>
<dbReference type="InterPro" id="IPR036942">
    <property type="entry name" value="Beta-barrel_TonB_sf"/>
</dbReference>
<keyword evidence="2" id="KW-0813">Transport</keyword>
<proteinExistence type="predicted"/>
<evidence type="ECO:0000259" key="7">
    <source>
        <dbReference type="Pfam" id="PF00593"/>
    </source>
</evidence>
<protein>
    <recommendedName>
        <fullName evidence="10">TonB-dependent receptor plug domain-containing protein</fullName>
    </recommendedName>
</protein>
<evidence type="ECO:0000259" key="8">
    <source>
        <dbReference type="Pfam" id="PF07715"/>
    </source>
</evidence>
<dbReference type="GO" id="GO:0015344">
    <property type="term" value="F:siderophore uptake transmembrane transporter activity"/>
    <property type="evidence" value="ECO:0007669"/>
    <property type="project" value="TreeGrafter"/>
</dbReference>
<dbReference type="PROSITE" id="PS52016">
    <property type="entry name" value="TONB_DEPENDENT_REC_3"/>
    <property type="match status" value="1"/>
</dbReference>
<reference evidence="9" key="1">
    <citation type="submission" date="2018-05" db="EMBL/GenBank/DDBJ databases">
        <authorList>
            <person name="Lanie J.A."/>
            <person name="Ng W.-L."/>
            <person name="Kazmierczak K.M."/>
            <person name="Andrzejewski T.M."/>
            <person name="Davidsen T.M."/>
            <person name="Wayne K.J."/>
            <person name="Tettelin H."/>
            <person name="Glass J.I."/>
            <person name="Rusch D."/>
            <person name="Podicherti R."/>
            <person name="Tsui H.-C.T."/>
            <person name="Winkler M.E."/>
        </authorList>
    </citation>
    <scope>NUCLEOTIDE SEQUENCE</scope>
</reference>
<dbReference type="EMBL" id="UINC01003119">
    <property type="protein sequence ID" value="SVA03509.1"/>
    <property type="molecule type" value="Genomic_DNA"/>
</dbReference>
<feature type="non-terminal residue" evidence="9">
    <location>
        <position position="1"/>
    </location>
</feature>
<feature type="domain" description="TonB-dependent receptor plug" evidence="8">
    <location>
        <begin position="11"/>
        <end position="122"/>
    </location>
</feature>